<dbReference type="PANTHER" id="PTHR45527:SF1">
    <property type="entry name" value="FATTY ACID SYNTHASE"/>
    <property type="match status" value="1"/>
</dbReference>
<dbReference type="GO" id="GO:0031177">
    <property type="term" value="F:phosphopantetheine binding"/>
    <property type="evidence" value="ECO:0007669"/>
    <property type="project" value="TreeGrafter"/>
</dbReference>
<dbReference type="Proteomes" id="UP000031778">
    <property type="component" value="Plasmid pBb"/>
</dbReference>
<dbReference type="SUPFAM" id="SSF52777">
    <property type="entry name" value="CoA-dependent acyltransferases"/>
    <property type="match status" value="2"/>
</dbReference>
<comment type="similarity">
    <text evidence="2">Belongs to the ATP-dependent AMP-binding enzyme family.</text>
</comment>
<comment type="cofactor">
    <cofactor evidence="1">
        <name>pantetheine 4'-phosphate</name>
        <dbReference type="ChEBI" id="CHEBI:47942"/>
    </cofactor>
</comment>
<evidence type="ECO:0000313" key="11">
    <source>
        <dbReference type="Proteomes" id="UP000031778"/>
    </source>
</evidence>
<dbReference type="InterPro" id="IPR000873">
    <property type="entry name" value="AMP-dep_synth/lig_dom"/>
</dbReference>
<dbReference type="Gene3D" id="3.40.50.980">
    <property type="match status" value="4"/>
</dbReference>
<keyword evidence="6" id="KW-0067">ATP-binding</keyword>
<dbReference type="Pfam" id="PF00550">
    <property type="entry name" value="PP-binding"/>
    <property type="match status" value="2"/>
</dbReference>
<keyword evidence="3" id="KW-0596">Phosphopantetheine</keyword>
<reference evidence="11" key="1">
    <citation type="submission" date="2014-03" db="EMBL/GenBank/DDBJ databases">
        <title>The Complete Genome Sequence of Bacillus bombyseptieus.</title>
        <authorList>
            <person name="Cheng T."/>
            <person name="Lin P."/>
            <person name="Jin S."/>
            <person name="Wu Y."/>
            <person name="Fu B."/>
            <person name="Long R."/>
            <person name="Liu D."/>
            <person name="Guo Y."/>
            <person name="Peng L."/>
            <person name="Xia Q."/>
        </authorList>
    </citation>
    <scope>NUCLEOTIDE SEQUENCE [LARGE SCALE GENOMIC DNA]</scope>
    <source>
        <strain evidence="11">wang</strain>
        <plasmid evidence="11">pBb</plasmid>
    </source>
</reference>
<dbReference type="InterPro" id="IPR001242">
    <property type="entry name" value="Condensation_dom"/>
</dbReference>
<dbReference type="EMBL" id="CP007513">
    <property type="protein sequence ID" value="AHX21958.1"/>
    <property type="molecule type" value="Genomic_DNA"/>
</dbReference>
<gene>
    <name evidence="10" type="ORF">CY96_27985</name>
</gene>
<keyword evidence="8" id="KW-0175">Coiled coil</keyword>
<dbReference type="GO" id="GO:0008610">
    <property type="term" value="P:lipid biosynthetic process"/>
    <property type="evidence" value="ECO:0007669"/>
    <property type="project" value="UniProtKB-ARBA"/>
</dbReference>
<dbReference type="KEGG" id="bby:CY96_27985"/>
<dbReference type="GO" id="GO:0005524">
    <property type="term" value="F:ATP binding"/>
    <property type="evidence" value="ECO:0007669"/>
    <property type="project" value="UniProtKB-KW"/>
</dbReference>
<dbReference type="InterPro" id="IPR036736">
    <property type="entry name" value="ACP-like_sf"/>
</dbReference>
<dbReference type="SUPFAM" id="SSF47336">
    <property type="entry name" value="ACP-like"/>
    <property type="match status" value="2"/>
</dbReference>
<evidence type="ECO:0000256" key="1">
    <source>
        <dbReference type="ARBA" id="ARBA00001957"/>
    </source>
</evidence>
<evidence type="ECO:0000256" key="3">
    <source>
        <dbReference type="ARBA" id="ARBA00022450"/>
    </source>
</evidence>
<dbReference type="PROSITE" id="PS00455">
    <property type="entry name" value="AMP_BINDING"/>
    <property type="match status" value="2"/>
</dbReference>
<feature type="domain" description="Carrier" evidence="9">
    <location>
        <begin position="1779"/>
        <end position="1854"/>
    </location>
</feature>
<dbReference type="Gene3D" id="3.30.559.30">
    <property type="entry name" value="Nonribosomal peptide synthetase, condensation domain"/>
    <property type="match status" value="1"/>
</dbReference>
<keyword evidence="4" id="KW-0597">Phosphoprotein</keyword>
<evidence type="ECO:0000256" key="6">
    <source>
        <dbReference type="ARBA" id="ARBA00022840"/>
    </source>
</evidence>
<dbReference type="RefSeq" id="WP_044585170.1">
    <property type="nucleotide sequence ID" value="NZ_CP007513.1"/>
</dbReference>
<feature type="domain" description="Carrier" evidence="9">
    <location>
        <begin position="729"/>
        <end position="804"/>
    </location>
</feature>
<dbReference type="FunFam" id="3.40.50.980:FF:000001">
    <property type="entry name" value="Non-ribosomal peptide synthetase"/>
    <property type="match status" value="2"/>
</dbReference>
<geneLocation type="plasmid" evidence="10 11">
    <name>pBb</name>
</geneLocation>
<dbReference type="PROSITE" id="PS50075">
    <property type="entry name" value="CARRIER"/>
    <property type="match status" value="2"/>
</dbReference>
<dbReference type="CDD" id="cd12117">
    <property type="entry name" value="A_NRPS_Srf_like"/>
    <property type="match status" value="1"/>
</dbReference>
<dbReference type="Gene3D" id="2.30.38.10">
    <property type="entry name" value="Luciferase, Domain 3"/>
    <property type="match status" value="2"/>
</dbReference>
<proteinExistence type="inferred from homology"/>
<evidence type="ECO:0000256" key="7">
    <source>
        <dbReference type="ARBA" id="ARBA00023194"/>
    </source>
</evidence>
<keyword evidence="7" id="KW-0045">Antibiotic biosynthesis</keyword>
<dbReference type="PROSITE" id="PS00012">
    <property type="entry name" value="PHOSPHOPANTETHEINE"/>
    <property type="match status" value="1"/>
</dbReference>
<evidence type="ECO:0000313" key="10">
    <source>
        <dbReference type="EMBL" id="AHX21958.1"/>
    </source>
</evidence>
<dbReference type="NCBIfam" id="TIGR01733">
    <property type="entry name" value="AA-adenyl-dom"/>
    <property type="match status" value="2"/>
</dbReference>
<keyword evidence="11" id="KW-1185">Reference proteome</keyword>
<dbReference type="GO" id="GO:0044550">
    <property type="term" value="P:secondary metabolite biosynthetic process"/>
    <property type="evidence" value="ECO:0007669"/>
    <property type="project" value="TreeGrafter"/>
</dbReference>
<evidence type="ECO:0000259" key="9">
    <source>
        <dbReference type="PROSITE" id="PS50075"/>
    </source>
</evidence>
<dbReference type="InterPro" id="IPR009081">
    <property type="entry name" value="PP-bd_ACP"/>
</dbReference>
<dbReference type="InterPro" id="IPR020845">
    <property type="entry name" value="AMP-binding_CS"/>
</dbReference>
<dbReference type="FunFam" id="3.40.50.12780:FF:000012">
    <property type="entry name" value="Non-ribosomal peptide synthetase"/>
    <property type="match status" value="1"/>
</dbReference>
<keyword evidence="10" id="KW-0614">Plasmid</keyword>
<dbReference type="GO" id="GO:0017000">
    <property type="term" value="P:antibiotic biosynthetic process"/>
    <property type="evidence" value="ECO:0007669"/>
    <property type="project" value="UniProtKB-KW"/>
</dbReference>
<dbReference type="Gene3D" id="3.30.559.10">
    <property type="entry name" value="Chloramphenicol acetyltransferase-like domain"/>
    <property type="match status" value="1"/>
</dbReference>
<dbReference type="FunFam" id="3.40.50.980:FF:000002">
    <property type="entry name" value="Enterobactin synthetase component F"/>
    <property type="match status" value="1"/>
</dbReference>
<dbReference type="Pfam" id="PF00668">
    <property type="entry name" value="Condensation"/>
    <property type="match status" value="1"/>
</dbReference>
<dbReference type="GO" id="GO:0003824">
    <property type="term" value="F:catalytic activity"/>
    <property type="evidence" value="ECO:0007669"/>
    <property type="project" value="InterPro"/>
</dbReference>
<dbReference type="GO" id="GO:0005829">
    <property type="term" value="C:cytosol"/>
    <property type="evidence" value="ECO:0007669"/>
    <property type="project" value="TreeGrafter"/>
</dbReference>
<dbReference type="InterPro" id="IPR010071">
    <property type="entry name" value="AA_adenyl_dom"/>
</dbReference>
<dbReference type="NCBIfam" id="NF003417">
    <property type="entry name" value="PRK04813.1"/>
    <property type="match status" value="2"/>
</dbReference>
<evidence type="ECO:0000256" key="4">
    <source>
        <dbReference type="ARBA" id="ARBA00022553"/>
    </source>
</evidence>
<evidence type="ECO:0000256" key="2">
    <source>
        <dbReference type="ARBA" id="ARBA00006432"/>
    </source>
</evidence>
<feature type="coiled-coil region" evidence="8">
    <location>
        <begin position="1843"/>
        <end position="1870"/>
    </location>
</feature>
<dbReference type="SUPFAM" id="SSF56801">
    <property type="entry name" value="Acetyl-CoA synthetase-like"/>
    <property type="match status" value="2"/>
</dbReference>
<dbReference type="CDD" id="cd19531">
    <property type="entry name" value="LCL_NRPS-like"/>
    <property type="match status" value="1"/>
</dbReference>
<keyword evidence="5" id="KW-0547">Nucleotide-binding</keyword>
<organism evidence="10 11">
    <name type="scientific">Bacillus bombysepticus str. Wang</name>
    <dbReference type="NCBI Taxonomy" id="1330043"/>
    <lineage>
        <taxon>Bacteria</taxon>
        <taxon>Bacillati</taxon>
        <taxon>Bacillota</taxon>
        <taxon>Bacilli</taxon>
        <taxon>Bacillales</taxon>
        <taxon>Bacillaceae</taxon>
        <taxon>Bacillus</taxon>
        <taxon>Bacillus cereus group</taxon>
    </lineage>
</organism>
<dbReference type="Gene3D" id="3.30.300.30">
    <property type="match status" value="2"/>
</dbReference>
<accession>A0A9W3LQN3</accession>
<evidence type="ECO:0000256" key="5">
    <source>
        <dbReference type="ARBA" id="ARBA00022741"/>
    </source>
</evidence>
<dbReference type="InterPro" id="IPR006162">
    <property type="entry name" value="Ppantetheine_attach_site"/>
</dbReference>
<dbReference type="InterPro" id="IPR045851">
    <property type="entry name" value="AMP-bd_C_sf"/>
</dbReference>
<sequence>MSIIVKNKKRQFTINLPMQKERIDRISDVQTMETLQIQLPSNLTLSYLADNRTTLYRILFSAIGSVLYRYTDQKEFYIPIVMKDEEKGVKFNFSNESTFLDIEKYVLNSLNSNYVEDYAEDYVVAFLEDNNSLDKFFKNHKGILIQLNQVEHNFTLTFNYLREYMKSEGVKRFGEHIVNTVTCYIKDPESNLNFIDYLTNTEKKMLIDLNKTKIEYPSKKTIHELFEEKVLETPNHIAVKSSEGSLTYNELNLKSNNLAYYLIEELHLEVGEYVGLYMSKTNDLIVSILAVLKAGGVYVPLDRGYPTDRIKHMVADTRMKVVVTDGDFQVDSKQVGEWSDDLSIVHIKSIDFSDLKYNNQSPKIKVNANDLAYVNYTSGSTGKPKGVCITHKGVVRLVNRNKYIEKNDKFILLSSVSFDAATFEIWGSLLNGSELIIPSNYLTLDELGEILIKEQVSIIWLTAGLFHEIIDGNIRILKNIRKLLAGGDILSVSHVRKIVEKYPNIRLINGYGPTENTTFTCTYEVEKLYAGQKSIPIGKPIPNTYVLILDKNKQLVPYGVPGELYTSGDGLAKGYLNLPEKNDESFIDIEYYNENLKWYKTGDQVKVLDDGNIEFIGRIDNQVKIRGYRIELEEVRLGISQYKNINNSIVEVCIDKYGDKNLVAYFIANSNIDIAELRDFLESKLPSFMIPSKFIQMDSFPLNKNGKIDKAALLNPYELEQYEEIKRDNLNDPITDNVVSIWMDTLGITNIGNYDNFFKLGGDSLKAIRVISRINKVFHISLSMHEFFKHPTIQAVVNRIKSNKKEEDLIERVENNELDFPLSLAQEQMFIMDELQSENPAYNIVSAQKINGEINLDLLERSINRVIKRHEILRTYYTVHGDQVVQKISENLQIDVNFTNLEGVLSSKQQEKCDEIIFNESRHRFNLSNPPLIRVNLIRKNLNENILLVVIHHIAFDGWSLDIFFREISNFYKELCYNNQSVDSLNEPIQYKDFSKWQHKQVENIMNQQISYWLEKLRDYPVLELPNDFLRPPTMDYSGNIIQQNVGGELSKKINSFARKNGSTPYIILMSAFKVLLNSYSQQSDILIGTQVAGRNHHSFEDSIGYFVNNVVIRTNLSDDPTCETLMERVKNTVLEAFENQDLPFSTIVKELSVKRDLSRNPIFQVAFVLQNLDKTKLEISNCETELLDINNHTAKFDLNLIVEERRENYSIKFEYNTKLFTEDTIKRMLDNYKVVLQELLQDKQRKISELSTISSSEYEKIVGIWNETEVDYGQSRTLLNMFDNQVTRTPDEISVQHKNSKITFRELDKRANKLANYLKTLGCISNDVVSIYLDRSIETVVSIIGALKIGAAYLPIDTSYPIERCIYMVENSGSKIIITTSMYKDNFKEFHGTIICVDLDWDIISNGPEALDEAKVSEDDIAYIIYTSGSTGKPKGVKIPHKAIFNHMQWMNNKFPLDVGDVVLQKTPVSFDASVWEFFAPLLSGAKLLLADQGKHIDPEYLVKMIKTENVTVIQTVPTLLEMLLIEPEFKKCRTLKRIFCGGEELTLNLVNLFYKTFDIELINLYGPTEACIDSTYYICSKGNYLKNIPIGRPIDNMKIYILDKNLNPTPIGVPGEIHIAGEGLAKGYHNFASLNNEKFILNHFFRNTKMYKTGDVGKYDINGNIIYISRIDNQVKIRGNRIELGEVKEVITEHSLVKNAVVIPNEEKSNLISFLITSDDFEILDFKNYLRKKLPEYMIPGHFIYLNSFPTLPNGKIDLKELMKTFKNQEIKNEVNKPRNTFEKKVEKIWADLLCCECVDIYESFFDLGGHSILAFQAVISINEMFGIKISLRDIFEFNTIANLSQRIEELNNTKKVMKDEKNSSTQNSEASNDINLDNLTDKELDLLISQLSE</sequence>
<dbReference type="PANTHER" id="PTHR45527">
    <property type="entry name" value="NONRIBOSOMAL PEPTIDE SYNTHETASE"/>
    <property type="match status" value="1"/>
</dbReference>
<dbReference type="Gene3D" id="1.10.1200.10">
    <property type="entry name" value="ACP-like"/>
    <property type="match status" value="2"/>
</dbReference>
<evidence type="ECO:0000256" key="8">
    <source>
        <dbReference type="SAM" id="Coils"/>
    </source>
</evidence>
<name>A0A9W3LQN3_9BACI</name>
<dbReference type="GO" id="GO:0043041">
    <property type="term" value="P:amino acid activation for nonribosomal peptide biosynthetic process"/>
    <property type="evidence" value="ECO:0007669"/>
    <property type="project" value="TreeGrafter"/>
</dbReference>
<protein>
    <recommendedName>
        <fullName evidence="9">Carrier domain-containing protein</fullName>
    </recommendedName>
</protein>
<dbReference type="InterPro" id="IPR023213">
    <property type="entry name" value="CAT-like_dom_sf"/>
</dbReference>
<dbReference type="Pfam" id="PF00501">
    <property type="entry name" value="AMP-binding"/>
    <property type="match status" value="2"/>
</dbReference>
<dbReference type="CDD" id="cd05930">
    <property type="entry name" value="A_NRPS"/>
    <property type="match status" value="1"/>
</dbReference>